<comment type="catalytic activity">
    <reaction evidence="6">
        <text>L-lysyl-[histone] + S-adenosyl-L-methionine = N(6)-methyl-L-lysyl-[histone] + S-adenosyl-L-homocysteine + H(+)</text>
        <dbReference type="Rhea" id="RHEA:10024"/>
        <dbReference type="Rhea" id="RHEA-COMP:9845"/>
        <dbReference type="Rhea" id="RHEA-COMP:9846"/>
        <dbReference type="ChEBI" id="CHEBI:15378"/>
        <dbReference type="ChEBI" id="CHEBI:29969"/>
        <dbReference type="ChEBI" id="CHEBI:57856"/>
        <dbReference type="ChEBI" id="CHEBI:59789"/>
        <dbReference type="ChEBI" id="CHEBI:61929"/>
    </reaction>
    <physiologicalReaction direction="left-to-right" evidence="6">
        <dbReference type="Rhea" id="RHEA:10025"/>
    </physiologicalReaction>
</comment>
<dbReference type="InterPro" id="IPR046341">
    <property type="entry name" value="SET_dom_sf"/>
</dbReference>
<feature type="domain" description="SET" evidence="8">
    <location>
        <begin position="18"/>
        <end position="67"/>
    </location>
</feature>
<dbReference type="InParanoid" id="A0A177CZZ4"/>
<dbReference type="EMBL" id="KV441548">
    <property type="protein sequence ID" value="OAG12668.1"/>
    <property type="molecule type" value="Genomic_DNA"/>
</dbReference>
<dbReference type="RefSeq" id="XP_018043033.1">
    <property type="nucleotide sequence ID" value="XM_018182431.1"/>
</dbReference>
<keyword evidence="2" id="KW-0808">Transferase</keyword>
<evidence type="ECO:0000259" key="8">
    <source>
        <dbReference type="Pfam" id="PF00856"/>
    </source>
</evidence>
<dbReference type="AlphaFoldDB" id="A0A177CZZ4"/>
<evidence type="ECO:0000313" key="10">
    <source>
        <dbReference type="Proteomes" id="UP000077069"/>
    </source>
</evidence>
<keyword evidence="3" id="KW-0949">S-adenosyl-L-methionine</keyword>
<dbReference type="Pfam" id="PF00856">
    <property type="entry name" value="SET"/>
    <property type="match status" value="1"/>
</dbReference>
<name>A0A177CZZ4_9PLEO</name>
<gene>
    <name evidence="9" type="ORF">CC84DRAFT_1212182</name>
</gene>
<dbReference type="STRING" id="1460663.A0A177CZZ4"/>
<evidence type="ECO:0000256" key="4">
    <source>
        <dbReference type="ARBA" id="ARBA00042380"/>
    </source>
</evidence>
<feature type="compositionally biased region" description="Acidic residues" evidence="7">
    <location>
        <begin position="193"/>
        <end position="208"/>
    </location>
</feature>
<proteinExistence type="predicted"/>
<dbReference type="PANTHER" id="PTHR46402:SF2">
    <property type="entry name" value="HISTONE-LYSINE N-TRIMETHYLTRANSFERASE SMYD5"/>
    <property type="match status" value="1"/>
</dbReference>
<feature type="region of interest" description="Disordered" evidence="7">
    <location>
        <begin position="187"/>
        <end position="208"/>
    </location>
</feature>
<evidence type="ECO:0000256" key="7">
    <source>
        <dbReference type="SAM" id="MobiDB-lite"/>
    </source>
</evidence>
<dbReference type="SUPFAM" id="SSF82199">
    <property type="entry name" value="SET domain"/>
    <property type="match status" value="1"/>
</dbReference>
<sequence length="208" mass="23315">MSDENTHTAAVLTVFNTNAMGAYLGLQTVLLNHSCAPDAYAGFEEGRGEIRVHALRDIQIAEEICISHLEGSALFESINLHRGILVLQRGFLCLCDACMDVEERELTGREAREEKLRANLRGLTAKYRRNKATLIEYFGIKGHMGVDPGFATFLAKVGAATMEVLEKLGFATIETLEWPMVEDEEMRWSTFEESSEEEDNSKDDDYVD</sequence>
<organism evidence="9 10">
    <name type="scientific">Paraphaeosphaeria sporulosa</name>
    <dbReference type="NCBI Taxonomy" id="1460663"/>
    <lineage>
        <taxon>Eukaryota</taxon>
        <taxon>Fungi</taxon>
        <taxon>Dikarya</taxon>
        <taxon>Ascomycota</taxon>
        <taxon>Pezizomycotina</taxon>
        <taxon>Dothideomycetes</taxon>
        <taxon>Pleosporomycetidae</taxon>
        <taxon>Pleosporales</taxon>
        <taxon>Massarineae</taxon>
        <taxon>Didymosphaeriaceae</taxon>
        <taxon>Paraphaeosphaeria</taxon>
    </lineage>
</organism>
<evidence type="ECO:0000256" key="6">
    <source>
        <dbReference type="ARBA" id="ARBA00048619"/>
    </source>
</evidence>
<evidence type="ECO:0000256" key="1">
    <source>
        <dbReference type="ARBA" id="ARBA00022603"/>
    </source>
</evidence>
<keyword evidence="1" id="KW-0489">Methyltransferase</keyword>
<evidence type="ECO:0000256" key="3">
    <source>
        <dbReference type="ARBA" id="ARBA00022691"/>
    </source>
</evidence>
<dbReference type="GeneID" id="28765917"/>
<keyword evidence="10" id="KW-1185">Reference proteome</keyword>
<evidence type="ECO:0000313" key="9">
    <source>
        <dbReference type="EMBL" id="OAG12668.1"/>
    </source>
</evidence>
<dbReference type="GO" id="GO:0042799">
    <property type="term" value="F:histone H4K20 methyltransferase activity"/>
    <property type="evidence" value="ECO:0007669"/>
    <property type="project" value="TreeGrafter"/>
</dbReference>
<accession>A0A177CZZ4</accession>
<dbReference type="PANTHER" id="PTHR46402">
    <property type="entry name" value="SET AND MYND DOMAIN-CONTAINING PROTEIN 5"/>
    <property type="match status" value="1"/>
</dbReference>
<dbReference type="OrthoDB" id="3791837at2759"/>
<dbReference type="Proteomes" id="UP000077069">
    <property type="component" value="Unassembled WGS sequence"/>
</dbReference>
<evidence type="ECO:0000256" key="5">
    <source>
        <dbReference type="ARBA" id="ARBA00044528"/>
    </source>
</evidence>
<evidence type="ECO:0000256" key="2">
    <source>
        <dbReference type="ARBA" id="ARBA00022679"/>
    </source>
</evidence>
<dbReference type="InterPro" id="IPR001214">
    <property type="entry name" value="SET_dom"/>
</dbReference>
<dbReference type="Gene3D" id="2.170.270.10">
    <property type="entry name" value="SET domain"/>
    <property type="match status" value="1"/>
</dbReference>
<dbReference type="GO" id="GO:0045814">
    <property type="term" value="P:negative regulation of gene expression, epigenetic"/>
    <property type="evidence" value="ECO:0007669"/>
    <property type="project" value="TreeGrafter"/>
</dbReference>
<protein>
    <recommendedName>
        <fullName evidence="5">Histone-lysine N-methyltransferase SET5</fullName>
    </recommendedName>
    <alternativeName>
        <fullName evidence="4">SET domain-containing protein 5</fullName>
    </alternativeName>
</protein>
<dbReference type="GO" id="GO:0032259">
    <property type="term" value="P:methylation"/>
    <property type="evidence" value="ECO:0007669"/>
    <property type="project" value="UniProtKB-KW"/>
</dbReference>
<reference evidence="9 10" key="1">
    <citation type="submission" date="2016-05" db="EMBL/GenBank/DDBJ databases">
        <title>Comparative analysis of secretome profiles of manganese(II)-oxidizing ascomycete fungi.</title>
        <authorList>
            <consortium name="DOE Joint Genome Institute"/>
            <person name="Zeiner C.A."/>
            <person name="Purvine S.O."/>
            <person name="Zink E.M."/>
            <person name="Wu S."/>
            <person name="Pasa-Tolic L."/>
            <person name="Chaput D.L."/>
            <person name="Haridas S."/>
            <person name="Grigoriev I.V."/>
            <person name="Santelli C.M."/>
            <person name="Hansel C.M."/>
        </authorList>
    </citation>
    <scope>NUCLEOTIDE SEQUENCE [LARGE SCALE GENOMIC DNA]</scope>
    <source>
        <strain evidence="9 10">AP3s5-JAC2a</strain>
    </source>
</reference>